<evidence type="ECO:0000313" key="8">
    <source>
        <dbReference type="EMBL" id="KAL1888176.1"/>
    </source>
</evidence>
<dbReference type="SMART" id="SM00339">
    <property type="entry name" value="FH"/>
    <property type="match status" value="1"/>
</dbReference>
<feature type="DNA-binding region" description="Fork-head" evidence="5">
    <location>
        <begin position="239"/>
        <end position="334"/>
    </location>
</feature>
<feature type="compositionally biased region" description="Polar residues" evidence="6">
    <location>
        <begin position="712"/>
        <end position="722"/>
    </location>
</feature>
<dbReference type="Gene3D" id="1.10.10.10">
    <property type="entry name" value="Winged helix-like DNA-binding domain superfamily/Winged helix DNA-binding domain"/>
    <property type="match status" value="1"/>
</dbReference>
<dbReference type="EMBL" id="JAWDJO010000274">
    <property type="protein sequence ID" value="KAL1888176.1"/>
    <property type="molecule type" value="Genomic_DNA"/>
</dbReference>
<dbReference type="PROSITE" id="PS00658">
    <property type="entry name" value="FORK_HEAD_2"/>
    <property type="match status" value="1"/>
</dbReference>
<proteinExistence type="predicted"/>
<dbReference type="InterPro" id="IPR036388">
    <property type="entry name" value="WH-like_DNA-bd_sf"/>
</dbReference>
<feature type="compositionally biased region" description="Polar residues" evidence="6">
    <location>
        <begin position="428"/>
        <end position="437"/>
    </location>
</feature>
<feature type="compositionally biased region" description="Polar residues" evidence="6">
    <location>
        <begin position="445"/>
        <end position="460"/>
    </location>
</feature>
<feature type="region of interest" description="Disordered" evidence="6">
    <location>
        <begin position="397"/>
        <end position="471"/>
    </location>
</feature>
<feature type="region of interest" description="Disordered" evidence="6">
    <location>
        <begin position="327"/>
        <end position="370"/>
    </location>
</feature>
<evidence type="ECO:0000259" key="7">
    <source>
        <dbReference type="PROSITE" id="PS50039"/>
    </source>
</evidence>
<organism evidence="8 9">
    <name type="scientific">Ceratocystis pirilliformis</name>
    <dbReference type="NCBI Taxonomy" id="259994"/>
    <lineage>
        <taxon>Eukaryota</taxon>
        <taxon>Fungi</taxon>
        <taxon>Dikarya</taxon>
        <taxon>Ascomycota</taxon>
        <taxon>Pezizomycotina</taxon>
        <taxon>Sordariomycetes</taxon>
        <taxon>Hypocreomycetidae</taxon>
        <taxon>Microascales</taxon>
        <taxon>Ceratocystidaceae</taxon>
        <taxon>Ceratocystis</taxon>
    </lineage>
</organism>
<keyword evidence="1" id="KW-0805">Transcription regulation</keyword>
<dbReference type="Proteomes" id="UP001583280">
    <property type="component" value="Unassembled WGS sequence"/>
</dbReference>
<dbReference type="PROSITE" id="PS50039">
    <property type="entry name" value="FORK_HEAD_3"/>
    <property type="match status" value="1"/>
</dbReference>
<dbReference type="PANTHER" id="PTHR46078:SF2">
    <property type="entry name" value="FORK-HEAD DOMAIN-CONTAINING PROTEIN"/>
    <property type="match status" value="1"/>
</dbReference>
<evidence type="ECO:0000256" key="4">
    <source>
        <dbReference type="ARBA" id="ARBA00023242"/>
    </source>
</evidence>
<evidence type="ECO:0000256" key="3">
    <source>
        <dbReference type="ARBA" id="ARBA00023163"/>
    </source>
</evidence>
<protein>
    <submittedName>
        <fullName evidence="8">Forkhead transcription factor</fullName>
    </submittedName>
</protein>
<keyword evidence="4 5" id="KW-0539">Nucleus</keyword>
<feature type="compositionally biased region" description="Polar residues" evidence="6">
    <location>
        <begin position="775"/>
        <end position="793"/>
    </location>
</feature>
<dbReference type="InterPro" id="IPR045912">
    <property type="entry name" value="FOXJ2/3-like"/>
</dbReference>
<feature type="compositionally biased region" description="Polar residues" evidence="6">
    <location>
        <begin position="353"/>
        <end position="370"/>
    </location>
</feature>
<evidence type="ECO:0000256" key="2">
    <source>
        <dbReference type="ARBA" id="ARBA00023125"/>
    </source>
</evidence>
<dbReference type="CDD" id="cd00059">
    <property type="entry name" value="FH_FOX"/>
    <property type="match status" value="1"/>
</dbReference>
<keyword evidence="3" id="KW-0804">Transcription</keyword>
<evidence type="ECO:0000256" key="1">
    <source>
        <dbReference type="ARBA" id="ARBA00023015"/>
    </source>
</evidence>
<dbReference type="SUPFAM" id="SSF46785">
    <property type="entry name" value="Winged helix' DNA-binding domain"/>
    <property type="match status" value="1"/>
</dbReference>
<dbReference type="InterPro" id="IPR036390">
    <property type="entry name" value="WH_DNA-bd_sf"/>
</dbReference>
<dbReference type="PRINTS" id="PR00053">
    <property type="entry name" value="FORKHEAD"/>
</dbReference>
<dbReference type="Pfam" id="PF00250">
    <property type="entry name" value="Forkhead"/>
    <property type="match status" value="1"/>
</dbReference>
<reference evidence="8 9" key="1">
    <citation type="journal article" date="2024" name="IMA Fungus">
        <title>IMA Genome - F19 : A genome assembly and annotation guide to empower mycologists, including annotated draft genome sequences of Ceratocystis pirilliformis, Diaporthe australafricana, Fusarium ophioides, Paecilomyces lecythidis, and Sporothrix stenoceras.</title>
        <authorList>
            <person name="Aylward J."/>
            <person name="Wilson A.M."/>
            <person name="Visagie C.M."/>
            <person name="Spraker J."/>
            <person name="Barnes I."/>
            <person name="Buitendag C."/>
            <person name="Ceriani C."/>
            <person name="Del Mar Angel L."/>
            <person name="du Plessis D."/>
            <person name="Fuchs T."/>
            <person name="Gasser K."/>
            <person name="Kramer D."/>
            <person name="Li W."/>
            <person name="Munsamy K."/>
            <person name="Piso A."/>
            <person name="Price J.L."/>
            <person name="Sonnekus B."/>
            <person name="Thomas C."/>
            <person name="van der Nest A."/>
            <person name="van Dijk A."/>
            <person name="van Heerden A."/>
            <person name="van Vuuren N."/>
            <person name="Yilmaz N."/>
            <person name="Duong T.A."/>
            <person name="van der Merwe N.A."/>
            <person name="Wingfield M.J."/>
            <person name="Wingfield B.D."/>
        </authorList>
    </citation>
    <scope>NUCLEOTIDE SEQUENCE [LARGE SCALE GENOMIC DNA]</scope>
    <source>
        <strain evidence="8 9">CMW 12675</strain>
    </source>
</reference>
<sequence>MATQPHTTPDLSRMFNTNENFMFDNMMPVSRNITTSSHAPMSTGHTSNVHSHQQLQPSHSISQQSGSMNTKSRRPLQNASTNSILMPPLACDNTAKLPPHKNRSVDNLSVAKRLNGQPLQSMAMAPPPAKGLVTDELKKKPFLSKFKTVAQKPSHLFTDPSLTFTGKENMHPSLYQSPISTNMDVFSPTTKGNGKRALMEAAPIKDSRPNKKTKQTQDDEPVEIPAWDAFPPIMDDGQKPGHSYAQLIGMAILRSPNRRLTLAQIYKWISDTYSFYPPNDAGWQNSIRHNLSLNKAFSKMERGKDDPGKGNYWYIVEGMENQFVKEKPVRKTSSAAENIPIMSSRLEVPQSAKAPSTRPQLHTMSSHQLPQQPEATLPMLLASQSQPAPAVDISSDATIPISDLPGQEENADRHDNDSALDSLLYSPLPTTVHSSPPVTRHYNAGNGTPPSLRTMCSSVDQSRKKLTSVDDSGYISSLDSSVMRQSKILPTDSERPRHKRGRAEEEIARIRASSYESPTKNRSASNFVPPSSSPMRHNTALLHPLTPAMKFKASIKPPASVSPNTNLRMHRDKVQSMLQSPLRKMTGIFGENTPWSPAFKLEESAYLNDTMIENTNFDIFQEMANDDFFSGLPNIEQGSPIKRLVKRVRLERTQSLLDTPGPKIWEDGVPACLDTPSRAFEGLSSPTKHLMGSPLKASALNSTIPPPPKITVSGSSKTDTSNPATTTAPPSIQAPQLPWAALSYNPALRLDEPAEVSGLDMLQGFQKLGSGEALSGTTATKGTSSNISATSKPAPSRFFPMF</sequence>
<dbReference type="InterPro" id="IPR030456">
    <property type="entry name" value="TF_fork_head_CS_2"/>
</dbReference>
<feature type="compositionally biased region" description="Polar residues" evidence="6">
    <location>
        <begin position="32"/>
        <end position="84"/>
    </location>
</feature>
<keyword evidence="2 5" id="KW-0238">DNA-binding</keyword>
<name>A0ABR3YK69_9PEZI</name>
<dbReference type="InterPro" id="IPR001766">
    <property type="entry name" value="Fork_head_dom"/>
</dbReference>
<evidence type="ECO:0000256" key="5">
    <source>
        <dbReference type="PROSITE-ProRule" id="PRU00089"/>
    </source>
</evidence>
<feature type="region of interest" description="Disordered" evidence="6">
    <location>
        <begin position="774"/>
        <end position="795"/>
    </location>
</feature>
<comment type="subcellular location">
    <subcellularLocation>
        <location evidence="5">Nucleus</location>
    </subcellularLocation>
</comment>
<feature type="domain" description="Fork-head" evidence="7">
    <location>
        <begin position="239"/>
        <end position="334"/>
    </location>
</feature>
<evidence type="ECO:0000313" key="9">
    <source>
        <dbReference type="Proteomes" id="UP001583280"/>
    </source>
</evidence>
<feature type="region of interest" description="Disordered" evidence="6">
    <location>
        <begin position="697"/>
        <end position="733"/>
    </location>
</feature>
<feature type="region of interest" description="Disordered" evidence="6">
    <location>
        <begin position="514"/>
        <end position="535"/>
    </location>
</feature>
<dbReference type="PANTHER" id="PTHR46078">
    <property type="entry name" value="FORKHEAD BOX PROTEIN J2 FAMILY MEMBER"/>
    <property type="match status" value="1"/>
</dbReference>
<comment type="caution">
    <text evidence="8">The sequence shown here is derived from an EMBL/GenBank/DDBJ whole genome shotgun (WGS) entry which is preliminary data.</text>
</comment>
<feature type="region of interest" description="Disordered" evidence="6">
    <location>
        <begin position="32"/>
        <end position="106"/>
    </location>
</feature>
<keyword evidence="9" id="KW-1185">Reference proteome</keyword>
<accession>A0ABR3YK69</accession>
<gene>
    <name evidence="8" type="primary">HCM1</name>
    <name evidence="8" type="ORF">Cpir12675_006270</name>
</gene>
<evidence type="ECO:0000256" key="6">
    <source>
        <dbReference type="SAM" id="MobiDB-lite"/>
    </source>
</evidence>